<name>A0A8J5I0A2_ZINOF</name>
<evidence type="ECO:0000256" key="1">
    <source>
        <dbReference type="SAM" id="Phobius"/>
    </source>
</evidence>
<keyword evidence="1" id="KW-0472">Membrane</keyword>
<evidence type="ECO:0000313" key="3">
    <source>
        <dbReference type="Proteomes" id="UP000734854"/>
    </source>
</evidence>
<accession>A0A8J5I0A2</accession>
<evidence type="ECO:0000313" key="2">
    <source>
        <dbReference type="EMBL" id="KAG6528307.1"/>
    </source>
</evidence>
<dbReference type="Proteomes" id="UP000734854">
    <property type="component" value="Unassembled WGS sequence"/>
</dbReference>
<feature type="transmembrane region" description="Helical" evidence="1">
    <location>
        <begin position="172"/>
        <end position="191"/>
    </location>
</feature>
<keyword evidence="1" id="KW-1133">Transmembrane helix</keyword>
<dbReference type="InterPro" id="IPR053115">
    <property type="entry name" value="CDK_inhibitor"/>
</dbReference>
<keyword evidence="3" id="KW-1185">Reference proteome</keyword>
<dbReference type="PANTHER" id="PTHR35162">
    <property type="entry name" value="OS08G0516600 PROTEIN"/>
    <property type="match status" value="1"/>
</dbReference>
<dbReference type="PANTHER" id="PTHR35162:SF2">
    <property type="entry name" value="OS08G0516600 PROTEIN"/>
    <property type="match status" value="1"/>
</dbReference>
<protein>
    <submittedName>
        <fullName evidence="2">Uncharacterized protein</fullName>
    </submittedName>
</protein>
<sequence>MKSRVKNEFIYRAFSASKLVREVFDPISQRVRSLDSPSIPDPRAEFSDFVASQASVAGELPTLSPIKTVATGDGGGGEEGCITPKSEEYNLKPHAVCPPAPRKPKVARRTSPSAMSATDSKKFCAVPRDLTSVFLSLPSKKRIRTYLTTSGTKFSAFCELLRSRLRVKHQNAATELIFATVIFLVGSFHMVDPESALQFSLGSKTATFMRRILQTTDMN</sequence>
<dbReference type="AlphaFoldDB" id="A0A8J5I0A2"/>
<reference evidence="2 3" key="1">
    <citation type="submission" date="2020-08" db="EMBL/GenBank/DDBJ databases">
        <title>Plant Genome Project.</title>
        <authorList>
            <person name="Zhang R.-G."/>
        </authorList>
    </citation>
    <scope>NUCLEOTIDE SEQUENCE [LARGE SCALE GENOMIC DNA]</scope>
    <source>
        <tissue evidence="2">Rhizome</tissue>
    </source>
</reference>
<proteinExistence type="predicted"/>
<comment type="caution">
    <text evidence="2">The sequence shown here is derived from an EMBL/GenBank/DDBJ whole genome shotgun (WGS) entry which is preliminary data.</text>
</comment>
<keyword evidence="1" id="KW-0812">Transmembrane</keyword>
<organism evidence="2 3">
    <name type="scientific">Zingiber officinale</name>
    <name type="common">Ginger</name>
    <name type="synonym">Amomum zingiber</name>
    <dbReference type="NCBI Taxonomy" id="94328"/>
    <lineage>
        <taxon>Eukaryota</taxon>
        <taxon>Viridiplantae</taxon>
        <taxon>Streptophyta</taxon>
        <taxon>Embryophyta</taxon>
        <taxon>Tracheophyta</taxon>
        <taxon>Spermatophyta</taxon>
        <taxon>Magnoliopsida</taxon>
        <taxon>Liliopsida</taxon>
        <taxon>Zingiberales</taxon>
        <taxon>Zingiberaceae</taxon>
        <taxon>Zingiber</taxon>
    </lineage>
</organism>
<dbReference type="EMBL" id="JACMSC010000003">
    <property type="protein sequence ID" value="KAG6528307.1"/>
    <property type="molecule type" value="Genomic_DNA"/>
</dbReference>
<gene>
    <name evidence="2" type="ORF">ZIOFF_010459</name>
</gene>